<dbReference type="PANTHER" id="PTHR46825:SF9">
    <property type="entry name" value="BETA-LACTAMASE-RELATED DOMAIN-CONTAINING PROTEIN"/>
    <property type="match status" value="1"/>
</dbReference>
<evidence type="ECO:0000256" key="1">
    <source>
        <dbReference type="SAM" id="SignalP"/>
    </source>
</evidence>
<feature type="domain" description="Beta-lactamase-related" evidence="2">
    <location>
        <begin position="56"/>
        <end position="362"/>
    </location>
</feature>
<dbReference type="Gene3D" id="3.40.710.10">
    <property type="entry name" value="DD-peptidase/beta-lactamase superfamily"/>
    <property type="match status" value="1"/>
</dbReference>
<evidence type="ECO:0000313" key="3">
    <source>
        <dbReference type="EMBL" id="ORW24829.1"/>
    </source>
</evidence>
<dbReference type="InterPro" id="IPR012338">
    <property type="entry name" value="Beta-lactam/transpept-like"/>
</dbReference>
<dbReference type="InterPro" id="IPR050491">
    <property type="entry name" value="AmpC-like"/>
</dbReference>
<dbReference type="Proteomes" id="UP000193529">
    <property type="component" value="Unassembled WGS sequence"/>
</dbReference>
<dbReference type="AlphaFoldDB" id="A0A1X1ZN51"/>
<feature type="signal peptide" evidence="1">
    <location>
        <begin position="1"/>
        <end position="28"/>
    </location>
</feature>
<dbReference type="SUPFAM" id="SSF56601">
    <property type="entry name" value="beta-lactamase/transpeptidase-like"/>
    <property type="match status" value="1"/>
</dbReference>
<dbReference type="EMBL" id="LQPJ01000100">
    <property type="protein sequence ID" value="ORW24829.1"/>
    <property type="molecule type" value="Genomic_DNA"/>
</dbReference>
<dbReference type="STRING" id="153971.AWC19_08555"/>
<name>A0A1X1ZN51_9MYCO</name>
<evidence type="ECO:0000259" key="2">
    <source>
        <dbReference type="Pfam" id="PF00144"/>
    </source>
</evidence>
<feature type="chain" id="PRO_5013344182" description="Beta-lactamase-related domain-containing protein" evidence="1">
    <location>
        <begin position="29"/>
        <end position="368"/>
    </location>
</feature>
<comment type="caution">
    <text evidence="3">The sequence shown here is derived from an EMBL/GenBank/DDBJ whole genome shotgun (WGS) entry which is preliminary data.</text>
</comment>
<dbReference type="Pfam" id="PF00144">
    <property type="entry name" value="Beta-lactamase"/>
    <property type="match status" value="1"/>
</dbReference>
<protein>
    <recommendedName>
        <fullName evidence="2">Beta-lactamase-related domain-containing protein</fullName>
    </recommendedName>
</protein>
<dbReference type="OrthoDB" id="3174977at2"/>
<accession>A0A1X1ZN51</accession>
<dbReference type="RefSeq" id="WP_142281146.1">
    <property type="nucleotide sequence ID" value="NZ_JACKRZ010000467.1"/>
</dbReference>
<proteinExistence type="predicted"/>
<dbReference type="PANTHER" id="PTHR46825">
    <property type="entry name" value="D-ALANYL-D-ALANINE-CARBOXYPEPTIDASE/ENDOPEPTIDASE AMPH"/>
    <property type="match status" value="1"/>
</dbReference>
<keyword evidence="4" id="KW-1185">Reference proteome</keyword>
<reference evidence="3 4" key="1">
    <citation type="submission" date="2016-01" db="EMBL/GenBank/DDBJ databases">
        <title>The new phylogeny of the genus Mycobacterium.</title>
        <authorList>
            <person name="Tarcisio F."/>
            <person name="Conor M."/>
            <person name="Antonella G."/>
            <person name="Elisabetta G."/>
            <person name="Giulia F.S."/>
            <person name="Sara T."/>
            <person name="Anna F."/>
            <person name="Clotilde B."/>
            <person name="Roberto B."/>
            <person name="Veronica D.S."/>
            <person name="Fabio R."/>
            <person name="Monica P."/>
            <person name="Olivier J."/>
            <person name="Enrico T."/>
            <person name="Nicola S."/>
        </authorList>
    </citation>
    <scope>NUCLEOTIDE SEQUENCE [LARGE SCALE GENOMIC DNA]</scope>
    <source>
        <strain evidence="3 4">DSM 44572</strain>
    </source>
</reference>
<gene>
    <name evidence="3" type="ORF">AWC19_08555</name>
</gene>
<dbReference type="InterPro" id="IPR001466">
    <property type="entry name" value="Beta-lactam-related"/>
</dbReference>
<sequence length="368" mass="38724">MLWDSMIRASLVAVAVLVVGACGGGHPAAPGAASSGTTGQADVKARDSQKVLDDNVKAHAPGCSAAVGVDGNVAWTGVRGVADMSASTAITPRTVFDIASVSKQFTATALLLLVDEGKLALDDPISRYLPELPAWGAGVDVGQLMHQTSGIPEYVGLLEAQGFQIGDRTSQEQALRALAAVPKLEFQPGSAFEYSNSNYLLLGEVVRRVAGEPLPRFLAERVFRPLGLAMVLDPTGPIPDKAVAYEKVTGGYRPTESLWEQVGDGGIQTTPRELVAWADNYRTGRVGGSRLRDAQLAGAVPTEPGGADRYGAGIYLLADGKLDHDGAWAGFVTAFRVSRDRHTALAVTCNTDKQDPESLADALAKLWM</sequence>
<evidence type="ECO:0000313" key="4">
    <source>
        <dbReference type="Proteomes" id="UP000193529"/>
    </source>
</evidence>
<organism evidence="3 4">
    <name type="scientific">Mycobacterium palustre</name>
    <dbReference type="NCBI Taxonomy" id="153971"/>
    <lineage>
        <taxon>Bacteria</taxon>
        <taxon>Bacillati</taxon>
        <taxon>Actinomycetota</taxon>
        <taxon>Actinomycetes</taxon>
        <taxon>Mycobacteriales</taxon>
        <taxon>Mycobacteriaceae</taxon>
        <taxon>Mycobacterium</taxon>
        <taxon>Mycobacterium simiae complex</taxon>
    </lineage>
</organism>
<keyword evidence="1" id="KW-0732">Signal</keyword>